<organism evidence="2 3">
    <name type="scientific">Nocardioides silvaticus</name>
    <dbReference type="NCBI Taxonomy" id="2201891"/>
    <lineage>
        <taxon>Bacteria</taxon>
        <taxon>Bacillati</taxon>
        <taxon>Actinomycetota</taxon>
        <taxon>Actinomycetes</taxon>
        <taxon>Propionibacteriales</taxon>
        <taxon>Nocardioidaceae</taxon>
        <taxon>Nocardioides</taxon>
    </lineage>
</organism>
<dbReference type="GO" id="GO:1990189">
    <property type="term" value="F:protein N-terminal-serine acetyltransferase activity"/>
    <property type="evidence" value="ECO:0007669"/>
    <property type="project" value="TreeGrafter"/>
</dbReference>
<keyword evidence="2" id="KW-0808">Transferase</keyword>
<dbReference type="SUPFAM" id="SSF55729">
    <property type="entry name" value="Acyl-CoA N-acyltransferases (Nat)"/>
    <property type="match status" value="1"/>
</dbReference>
<name>A0A316TKZ7_9ACTN</name>
<accession>A0A316TKZ7</accession>
<dbReference type="Proteomes" id="UP000245507">
    <property type="component" value="Unassembled WGS sequence"/>
</dbReference>
<dbReference type="Pfam" id="PF13302">
    <property type="entry name" value="Acetyltransf_3"/>
    <property type="match status" value="1"/>
</dbReference>
<gene>
    <name evidence="2" type="ORF">DJ010_07775</name>
</gene>
<feature type="domain" description="N-acetyltransferase" evidence="1">
    <location>
        <begin position="20"/>
        <end position="198"/>
    </location>
</feature>
<protein>
    <submittedName>
        <fullName evidence="2">N-acetyltransferase</fullName>
    </submittedName>
</protein>
<dbReference type="GO" id="GO:0005737">
    <property type="term" value="C:cytoplasm"/>
    <property type="evidence" value="ECO:0007669"/>
    <property type="project" value="TreeGrafter"/>
</dbReference>
<keyword evidence="3" id="KW-1185">Reference proteome</keyword>
<dbReference type="OrthoDB" id="3466127at2"/>
<dbReference type="GO" id="GO:0008999">
    <property type="term" value="F:protein-N-terminal-alanine acetyltransferase activity"/>
    <property type="evidence" value="ECO:0007669"/>
    <property type="project" value="TreeGrafter"/>
</dbReference>
<dbReference type="InterPro" id="IPR051908">
    <property type="entry name" value="Ribosomal_N-acetyltransferase"/>
</dbReference>
<evidence type="ECO:0000259" key="1">
    <source>
        <dbReference type="PROSITE" id="PS51186"/>
    </source>
</evidence>
<dbReference type="InterPro" id="IPR016181">
    <property type="entry name" value="Acyl_CoA_acyltransferase"/>
</dbReference>
<dbReference type="PROSITE" id="PS51186">
    <property type="entry name" value="GNAT"/>
    <property type="match status" value="1"/>
</dbReference>
<dbReference type="RefSeq" id="WP_109693027.1">
    <property type="nucleotide sequence ID" value="NZ_QGDD01000002.1"/>
</dbReference>
<evidence type="ECO:0000313" key="2">
    <source>
        <dbReference type="EMBL" id="PWN03939.1"/>
    </source>
</evidence>
<evidence type="ECO:0000313" key="3">
    <source>
        <dbReference type="Proteomes" id="UP000245507"/>
    </source>
</evidence>
<dbReference type="InterPro" id="IPR000182">
    <property type="entry name" value="GNAT_dom"/>
</dbReference>
<reference evidence="2 3" key="1">
    <citation type="submission" date="2018-05" db="EMBL/GenBank/DDBJ databases">
        <title>Nocardioides silvaticus genome.</title>
        <authorList>
            <person name="Li C."/>
            <person name="Wang G."/>
        </authorList>
    </citation>
    <scope>NUCLEOTIDE SEQUENCE [LARGE SCALE GENOMIC DNA]</scope>
    <source>
        <strain evidence="2 3">CCTCC AB 2018079</strain>
    </source>
</reference>
<dbReference type="Gene3D" id="3.40.630.30">
    <property type="match status" value="1"/>
</dbReference>
<sequence>MLSMEEIFPPFALRISCGPVTLRVLRDDDIPEVVELVCDGIQVPGLPMPFLRGWHEEPFAVGSPQGFPTSSLRWWWTQRATFAPEEWRLALVVRRDGVLAGMQDMHAVDYPQTRQVQTGSWLGRAHQGSGTGTLMRQLVVGFAFDELGAERCESGYIVGNAASAGVSRKVGYRENGRRRLAQLTQDGKVGVDEQRVVVTPESYVRPGDPVSIEGADRVRRFLGIDQ</sequence>
<dbReference type="AlphaFoldDB" id="A0A316TKZ7"/>
<dbReference type="EMBL" id="QGDD01000002">
    <property type="protein sequence ID" value="PWN03939.1"/>
    <property type="molecule type" value="Genomic_DNA"/>
</dbReference>
<dbReference type="PANTHER" id="PTHR43441">
    <property type="entry name" value="RIBOSOMAL-PROTEIN-SERINE ACETYLTRANSFERASE"/>
    <property type="match status" value="1"/>
</dbReference>
<dbReference type="PANTHER" id="PTHR43441:SF11">
    <property type="entry name" value="RIBOSOMAL-PROTEIN-SERINE ACETYLTRANSFERASE"/>
    <property type="match status" value="1"/>
</dbReference>
<proteinExistence type="predicted"/>
<comment type="caution">
    <text evidence="2">The sequence shown here is derived from an EMBL/GenBank/DDBJ whole genome shotgun (WGS) entry which is preliminary data.</text>
</comment>